<dbReference type="Gene3D" id="3.40.50.10320">
    <property type="entry name" value="LmbE-like"/>
    <property type="match status" value="1"/>
</dbReference>
<evidence type="ECO:0000313" key="4">
    <source>
        <dbReference type="EMBL" id="NVK82045.1"/>
    </source>
</evidence>
<dbReference type="PANTHER" id="PTHR12993">
    <property type="entry name" value="N-ACETYLGLUCOSAMINYL-PHOSPHATIDYLINOSITOL DE-N-ACETYLASE-RELATED"/>
    <property type="match status" value="1"/>
</dbReference>
<dbReference type="GO" id="GO:0016811">
    <property type="term" value="F:hydrolase activity, acting on carbon-nitrogen (but not peptide) bonds, in linear amides"/>
    <property type="evidence" value="ECO:0007669"/>
    <property type="project" value="TreeGrafter"/>
</dbReference>
<keyword evidence="1" id="KW-0862">Zinc</keyword>
<proteinExistence type="predicted"/>
<dbReference type="RefSeq" id="WP_171087340.1">
    <property type="nucleotide sequence ID" value="NZ_BNBU01000006.1"/>
</dbReference>
<organism evidence="4 5">
    <name type="scientific">Streptomyces morookaense</name>
    <name type="common">Streptoverticillium morookaense</name>
    <dbReference type="NCBI Taxonomy" id="1970"/>
    <lineage>
        <taxon>Bacteria</taxon>
        <taxon>Bacillati</taxon>
        <taxon>Actinomycetota</taxon>
        <taxon>Actinomycetes</taxon>
        <taxon>Kitasatosporales</taxon>
        <taxon>Streptomycetaceae</taxon>
        <taxon>Streptomyces</taxon>
    </lineage>
</organism>
<dbReference type="Pfam" id="PF02585">
    <property type="entry name" value="PIG-L"/>
    <property type="match status" value="1"/>
</dbReference>
<evidence type="ECO:0000256" key="1">
    <source>
        <dbReference type="ARBA" id="ARBA00022833"/>
    </source>
</evidence>
<dbReference type="InterPro" id="IPR058502">
    <property type="entry name" value="PLL-like_beta-prop"/>
</dbReference>
<gene>
    <name evidence="4" type="ORF">HG542_30995</name>
</gene>
<dbReference type="SUPFAM" id="SSF102588">
    <property type="entry name" value="LmbE-like"/>
    <property type="match status" value="1"/>
</dbReference>
<dbReference type="Pfam" id="PF26607">
    <property type="entry name" value="DUF8189"/>
    <property type="match status" value="1"/>
</dbReference>
<sequence>MHASLNSVHAAVRRLRSAVFPAPARPGLRFSGPQGRGVEVSGPALGRHVQILAHPDDDLFFMAPDLFHAVAAGAEIVNVYLVAGEADGRNAAHGARNRDRLAVDYEGYVAARQRGLRAVYADAALNDASAPWTREAYRTAGGFHVERASLAGRAPVTLYFFNLAMTGGRPPMRLHTLWTGEIEQQRTRRPTGSPLPDALPDAPEVLTREGLLDALVELLAEHRPSTVRTLDPDPDHATYENGKVTYHDHQEHTAAALFALEALRRYGEQAPEQAPVVESYRGYGNKVWPGNLSPQVFHDKTRRLDIYGGQDGRRRKHGVDPGDFQLGGSARRKAYGRSTYARYSHASTWLQRDGDGALTAFTVLNGIPVQWKDTDGEFTPRPLGTSAPEGGFFSPQVHAVATEDGLLHVFGVHMSLAAGRYEHRRDVMLVSQQEPGGRFGAWQNLGNPYNAEGLNPIKRREIGQPEPVALPGGGLEFVVRNFDRALSHRRLETTGTWSPWRDLGGTLQEGIAWGTRPDGTVELYAPAPDRIVQWNRADQSPSFSRPQPLPFPAPAGPVTYVTADQGRALLLMRRPGTGEILCHHRPGPQEPWQAEPQSLGGHGGTGPITATRTHDGRIALATRNDHGTLSFARLPEPADEKPPTWTASGPLSVHAPSSVLDADGCVVTAVLGVDARLHVARWEPGTPEPVWTAHAGGGRQMTLARMGEVRLFE</sequence>
<protein>
    <submittedName>
        <fullName evidence="4">PIG-L family deacetylase</fullName>
    </submittedName>
</protein>
<dbReference type="AlphaFoldDB" id="A0A7Y7BAQ2"/>
<dbReference type="GO" id="GO:0016137">
    <property type="term" value="P:glycoside metabolic process"/>
    <property type="evidence" value="ECO:0007669"/>
    <property type="project" value="UniProtKB-ARBA"/>
</dbReference>
<reference evidence="4 5" key="1">
    <citation type="submission" date="2020-04" db="EMBL/GenBank/DDBJ databases">
        <title>Draft Genome Sequence of Streptomyces morookaense DSM 40503, an 8-azaguanine-producing strain.</title>
        <authorList>
            <person name="Qi J."/>
            <person name="Gao J.-M."/>
        </authorList>
    </citation>
    <scope>NUCLEOTIDE SEQUENCE [LARGE SCALE GENOMIC DNA]</scope>
    <source>
        <strain evidence="4 5">DSM 40503</strain>
    </source>
</reference>
<dbReference type="Proteomes" id="UP000587462">
    <property type="component" value="Unassembled WGS sequence"/>
</dbReference>
<dbReference type="PANTHER" id="PTHR12993:SF26">
    <property type="entry name" value="1D-MYO-INOSITOL 2-ACETAMIDO-2-DEOXY-ALPHA-D-GLUCOPYRANOSIDE DEACETYLASE"/>
    <property type="match status" value="1"/>
</dbReference>
<feature type="region of interest" description="Disordered" evidence="2">
    <location>
        <begin position="588"/>
        <end position="611"/>
    </location>
</feature>
<dbReference type="EMBL" id="JABBXF010000104">
    <property type="protein sequence ID" value="NVK82045.1"/>
    <property type="molecule type" value="Genomic_DNA"/>
</dbReference>
<dbReference type="InterPro" id="IPR024078">
    <property type="entry name" value="LmbE-like_dom_sf"/>
</dbReference>
<name>A0A7Y7BAQ2_STRMO</name>
<evidence type="ECO:0000256" key="2">
    <source>
        <dbReference type="SAM" id="MobiDB-lite"/>
    </source>
</evidence>
<keyword evidence="5" id="KW-1185">Reference proteome</keyword>
<accession>A0A7Y7BAQ2</accession>
<feature type="domain" description="PLL-like beta propeller" evidence="3">
    <location>
        <begin position="473"/>
        <end position="679"/>
    </location>
</feature>
<evidence type="ECO:0000259" key="3">
    <source>
        <dbReference type="Pfam" id="PF26607"/>
    </source>
</evidence>
<comment type="caution">
    <text evidence="4">The sequence shown here is derived from an EMBL/GenBank/DDBJ whole genome shotgun (WGS) entry which is preliminary data.</text>
</comment>
<evidence type="ECO:0000313" key="5">
    <source>
        <dbReference type="Proteomes" id="UP000587462"/>
    </source>
</evidence>
<dbReference type="SUPFAM" id="SSF89372">
    <property type="entry name" value="Fucose-specific lectin"/>
    <property type="match status" value="1"/>
</dbReference>
<dbReference type="InterPro" id="IPR003737">
    <property type="entry name" value="GlcNAc_PI_deacetylase-related"/>
</dbReference>